<keyword evidence="2" id="KW-0560">Oxidoreductase</keyword>
<dbReference type="Pfam" id="PF01408">
    <property type="entry name" value="GFO_IDH_MocA"/>
    <property type="match status" value="1"/>
</dbReference>
<protein>
    <submittedName>
        <fullName evidence="4">GFO family oxidoreductase</fullName>
    </submittedName>
</protein>
<comment type="similarity">
    <text evidence="1">Belongs to the Gfo/Idh/MocA family.</text>
</comment>
<evidence type="ECO:0000256" key="1">
    <source>
        <dbReference type="ARBA" id="ARBA00010928"/>
    </source>
</evidence>
<evidence type="ECO:0000256" key="2">
    <source>
        <dbReference type="ARBA" id="ARBA00023002"/>
    </source>
</evidence>
<dbReference type="PANTHER" id="PTHR22604:SF105">
    <property type="entry name" value="TRANS-1,2-DIHYDROBENZENE-1,2-DIOL DEHYDROGENASE"/>
    <property type="match status" value="1"/>
</dbReference>
<dbReference type="SUPFAM" id="SSF55347">
    <property type="entry name" value="Glyceraldehyde-3-phosphate dehydrogenase-like, C-terminal domain"/>
    <property type="match status" value="1"/>
</dbReference>
<dbReference type="InterPro" id="IPR050984">
    <property type="entry name" value="Gfo/Idh/MocA_domain"/>
</dbReference>
<dbReference type="Gene3D" id="3.40.50.720">
    <property type="entry name" value="NAD(P)-binding Rossmann-like Domain"/>
    <property type="match status" value="1"/>
</dbReference>
<dbReference type="RefSeq" id="WP_034523745.1">
    <property type="nucleotide sequence ID" value="NZ_ARYZ02000020.1"/>
</dbReference>
<dbReference type="Proteomes" id="UP000222916">
    <property type="component" value="Chromosome"/>
</dbReference>
<dbReference type="OrthoDB" id="9774191at2"/>
<dbReference type="SUPFAM" id="SSF51735">
    <property type="entry name" value="NAD(P)-binding Rossmann-fold domains"/>
    <property type="match status" value="1"/>
</dbReference>
<dbReference type="InterPro" id="IPR036291">
    <property type="entry name" value="NAD(P)-bd_dom_sf"/>
</dbReference>
<evidence type="ECO:0000313" key="4">
    <source>
        <dbReference type="EMBL" id="ATP09854.1"/>
    </source>
</evidence>
<dbReference type="Gene3D" id="3.30.360.10">
    <property type="entry name" value="Dihydrodipicolinate Reductase, domain 2"/>
    <property type="match status" value="1"/>
</dbReference>
<dbReference type="EMBL" id="CP022426">
    <property type="protein sequence ID" value="ATP09854.1"/>
    <property type="molecule type" value="Genomic_DNA"/>
</dbReference>
<dbReference type="AlphaFoldDB" id="A0A2D1QI13"/>
<dbReference type="GO" id="GO:0016491">
    <property type="term" value="F:oxidoreductase activity"/>
    <property type="evidence" value="ECO:0007669"/>
    <property type="project" value="UniProtKB-KW"/>
</dbReference>
<dbReference type="InterPro" id="IPR000683">
    <property type="entry name" value="Gfo/Idh/MocA-like_OxRdtase_N"/>
</dbReference>
<gene>
    <name evidence="4" type="ORF">Asalp_27190</name>
</gene>
<proteinExistence type="inferred from homology"/>
<feature type="domain" description="Gfo/Idh/MocA-like oxidoreductase N-terminal" evidence="3">
    <location>
        <begin position="12"/>
        <end position="130"/>
    </location>
</feature>
<dbReference type="PANTHER" id="PTHR22604">
    <property type="entry name" value="OXIDOREDUCTASES"/>
    <property type="match status" value="1"/>
</dbReference>
<evidence type="ECO:0000313" key="5">
    <source>
        <dbReference type="Proteomes" id="UP000222916"/>
    </source>
</evidence>
<sequence length="330" mass="35677">MMMQEDPHARPLRWGIAGAGAIARRFCKDVNEHASLGQVVAIAARDQTRARDFAEEQGLPLAYGSYQALAASTEVEAVYVAVIHPEHADLIKQMLLAGKHVLVEKPAVTQVADWDALVQLAQARGLLLMEAMKVMCFPAMRELLRRLGALSAPNRLQAAFGSVQERSGKLFDPALAGGAAWDVGVYPLWLYAAICHQLGLAAGEPQVALSRQTGEVDEAASFRFAGTLAAELDASIVQDLDKAAYLGGEGWALQLVGKWWNPQQVRWVTGDPLPAWPGDIEAQVAGGGMQHEADHFAACVRQGLRDSPWVPQALTRQVLGWVERGLQPAP</sequence>
<name>A0A2D1QI13_AERSA</name>
<accession>A0A2D1QI13</accession>
<organism evidence="4 5">
    <name type="scientific">Aeromonas salmonicida subsp. pectinolytica 34mel</name>
    <dbReference type="NCBI Taxonomy" id="1324960"/>
    <lineage>
        <taxon>Bacteria</taxon>
        <taxon>Pseudomonadati</taxon>
        <taxon>Pseudomonadota</taxon>
        <taxon>Gammaproteobacteria</taxon>
        <taxon>Aeromonadales</taxon>
        <taxon>Aeromonadaceae</taxon>
        <taxon>Aeromonas</taxon>
    </lineage>
</organism>
<reference evidence="5" key="1">
    <citation type="journal article" date="2018" name="BMC Genomics">
        <title>The complete and fully assembled genome sequence of Aeromonas salmonicida subsp. pectinolytica and its comparative analysis with other Aeromonas species: investigation of the mobilome in environmental and pathogenic strains.</title>
        <authorList>
            <person name="Pfeiffer F."/>
            <person name="Zamora-Lagos M.A."/>
            <person name="Blettinger M."/>
            <person name="Yeroslaviz A."/>
            <person name="Dahl A."/>
            <person name="Gruber S."/>
            <person name="Habermann B.H."/>
        </authorList>
    </citation>
    <scope>NUCLEOTIDE SEQUENCE [LARGE SCALE GENOMIC DNA]</scope>
    <source>
        <strain evidence="5">34mel</strain>
    </source>
</reference>
<evidence type="ECO:0000259" key="3">
    <source>
        <dbReference type="Pfam" id="PF01408"/>
    </source>
</evidence>
<dbReference type="GO" id="GO:0000166">
    <property type="term" value="F:nucleotide binding"/>
    <property type="evidence" value="ECO:0007669"/>
    <property type="project" value="InterPro"/>
</dbReference>